<evidence type="ECO:0000313" key="1">
    <source>
        <dbReference type="EMBL" id="KAJ3601417.1"/>
    </source>
</evidence>
<accession>A0A9Q0E5L3</accession>
<comment type="caution">
    <text evidence="1">The sequence shown here is derived from an EMBL/GenBank/DDBJ whole genome shotgun (WGS) entry which is preliminary data.</text>
</comment>
<keyword evidence="2" id="KW-1185">Reference proteome</keyword>
<organism evidence="1 2">
    <name type="scientific">Muraenolepis orangiensis</name>
    <name type="common">Patagonian moray cod</name>
    <dbReference type="NCBI Taxonomy" id="630683"/>
    <lineage>
        <taxon>Eukaryota</taxon>
        <taxon>Metazoa</taxon>
        <taxon>Chordata</taxon>
        <taxon>Craniata</taxon>
        <taxon>Vertebrata</taxon>
        <taxon>Euteleostomi</taxon>
        <taxon>Actinopterygii</taxon>
        <taxon>Neopterygii</taxon>
        <taxon>Teleostei</taxon>
        <taxon>Neoteleostei</taxon>
        <taxon>Acanthomorphata</taxon>
        <taxon>Zeiogadaria</taxon>
        <taxon>Gadariae</taxon>
        <taxon>Gadiformes</taxon>
        <taxon>Muraenolepidoidei</taxon>
        <taxon>Muraenolepididae</taxon>
        <taxon>Muraenolepis</taxon>
    </lineage>
</organism>
<gene>
    <name evidence="1" type="ORF">NHX12_032385</name>
</gene>
<dbReference type="AlphaFoldDB" id="A0A9Q0E5L3"/>
<protein>
    <submittedName>
        <fullName evidence="1">Uncharacterized protein</fullName>
    </submittedName>
</protein>
<evidence type="ECO:0000313" key="2">
    <source>
        <dbReference type="Proteomes" id="UP001148018"/>
    </source>
</evidence>
<reference evidence="1" key="1">
    <citation type="submission" date="2022-07" db="EMBL/GenBank/DDBJ databases">
        <title>Chromosome-level genome of Muraenolepis orangiensis.</title>
        <authorList>
            <person name="Kim J."/>
        </authorList>
    </citation>
    <scope>NUCLEOTIDE SEQUENCE</scope>
    <source>
        <strain evidence="1">KU_S4_2022</strain>
        <tissue evidence="1">Muscle</tissue>
    </source>
</reference>
<proteinExistence type="predicted"/>
<dbReference type="Proteomes" id="UP001148018">
    <property type="component" value="Unassembled WGS sequence"/>
</dbReference>
<sequence>MHLYDPAYSTMMKDRSEALSRDHGRTAAEKPLCSDSFPHHPNPLCQRGIDLSLINGPVHLCPGGRGWLEDADPTFVLWIPPKNINHVRF</sequence>
<dbReference type="EMBL" id="JANIIK010000047">
    <property type="protein sequence ID" value="KAJ3601417.1"/>
    <property type="molecule type" value="Genomic_DNA"/>
</dbReference>
<name>A0A9Q0E5L3_9TELE</name>